<organism evidence="1 2">
    <name type="scientific">Planctomyces bekefii</name>
    <dbReference type="NCBI Taxonomy" id="1653850"/>
    <lineage>
        <taxon>Bacteria</taxon>
        <taxon>Pseudomonadati</taxon>
        <taxon>Planctomycetota</taxon>
        <taxon>Planctomycetia</taxon>
        <taxon>Planctomycetales</taxon>
        <taxon>Planctomycetaceae</taxon>
        <taxon>Planctomyces</taxon>
    </lineage>
</organism>
<sequence>MDADVVQSTYKPVALDQIPRIDQLRASVHRMRLIQTFFCITYSRPRYESPAPHSLIDNRAARISAITGDFAGVFQNRSHLIRIDPHIFPAT</sequence>
<gene>
    <name evidence="1" type="ORF">E3A20_12250</name>
</gene>
<keyword evidence="2" id="KW-1185">Reference proteome</keyword>
<accession>A0A5C6M9D8</accession>
<reference evidence="1 2" key="2">
    <citation type="submission" date="2019-08" db="EMBL/GenBank/DDBJ databases">
        <authorList>
            <person name="Henke P."/>
        </authorList>
    </citation>
    <scope>NUCLEOTIDE SEQUENCE [LARGE SCALE GENOMIC DNA]</scope>
    <source>
        <strain evidence="1">Phe10_nw2017</strain>
    </source>
</reference>
<proteinExistence type="predicted"/>
<comment type="caution">
    <text evidence="1">The sequence shown here is derived from an EMBL/GenBank/DDBJ whole genome shotgun (WGS) entry which is preliminary data.</text>
</comment>
<dbReference type="Proteomes" id="UP000321083">
    <property type="component" value="Unassembled WGS sequence"/>
</dbReference>
<dbReference type="EMBL" id="SRHE01000217">
    <property type="protein sequence ID" value="TWW09644.1"/>
    <property type="molecule type" value="Genomic_DNA"/>
</dbReference>
<reference evidence="1 2" key="1">
    <citation type="submission" date="2019-08" db="EMBL/GenBank/DDBJ databases">
        <title>100 year-old enigma solved: identification of Planctomyces bekefii, the type genus and species of the phylum Planctomycetes.</title>
        <authorList>
            <person name="Svetlana D.N."/>
            <person name="Overmann J."/>
        </authorList>
    </citation>
    <scope>NUCLEOTIDE SEQUENCE [LARGE SCALE GENOMIC DNA]</scope>
    <source>
        <strain evidence="1">Phe10_nw2017</strain>
    </source>
</reference>
<dbReference type="AlphaFoldDB" id="A0A5C6M9D8"/>
<evidence type="ECO:0000313" key="2">
    <source>
        <dbReference type="Proteomes" id="UP000321083"/>
    </source>
</evidence>
<protein>
    <submittedName>
        <fullName evidence="1">Uncharacterized protein</fullName>
    </submittedName>
</protein>
<evidence type="ECO:0000313" key="1">
    <source>
        <dbReference type="EMBL" id="TWW09644.1"/>
    </source>
</evidence>
<name>A0A5C6M9D8_9PLAN</name>